<evidence type="ECO:0000313" key="3">
    <source>
        <dbReference type="Proteomes" id="UP000288096"/>
    </source>
</evidence>
<evidence type="ECO:0000313" key="2">
    <source>
        <dbReference type="EMBL" id="GBC59782.1"/>
    </source>
</evidence>
<keyword evidence="1" id="KW-0472">Membrane</keyword>
<dbReference type="EMBL" id="BEXT01000001">
    <property type="protein sequence ID" value="GBC59782.1"/>
    <property type="molecule type" value="Genomic_DNA"/>
</dbReference>
<name>A0A401FS31_9BACT</name>
<reference evidence="3" key="2">
    <citation type="submission" date="2019-01" db="EMBL/GenBank/DDBJ databases">
        <title>Genome sequence of Desulfonema ishimotonii strain Tokyo 01.</title>
        <authorList>
            <person name="Fukui M."/>
        </authorList>
    </citation>
    <scope>NUCLEOTIDE SEQUENCE [LARGE SCALE GENOMIC DNA]</scope>
    <source>
        <strain evidence="3">Tokyo 01</strain>
    </source>
</reference>
<comment type="caution">
    <text evidence="2">The sequence shown here is derived from an EMBL/GenBank/DDBJ whole genome shotgun (WGS) entry which is preliminary data.</text>
</comment>
<dbReference type="Proteomes" id="UP000288096">
    <property type="component" value="Unassembled WGS sequence"/>
</dbReference>
<keyword evidence="1" id="KW-0812">Transmembrane</keyword>
<organism evidence="2 3">
    <name type="scientific">Desulfonema ishimotonii</name>
    <dbReference type="NCBI Taxonomy" id="45657"/>
    <lineage>
        <taxon>Bacteria</taxon>
        <taxon>Pseudomonadati</taxon>
        <taxon>Thermodesulfobacteriota</taxon>
        <taxon>Desulfobacteria</taxon>
        <taxon>Desulfobacterales</taxon>
        <taxon>Desulfococcaceae</taxon>
        <taxon>Desulfonema</taxon>
    </lineage>
</organism>
<feature type="transmembrane region" description="Helical" evidence="1">
    <location>
        <begin position="12"/>
        <end position="35"/>
    </location>
</feature>
<reference evidence="3" key="1">
    <citation type="submission" date="2017-11" db="EMBL/GenBank/DDBJ databases">
        <authorList>
            <person name="Watanabe M."/>
            <person name="Kojima H."/>
        </authorList>
    </citation>
    <scope>NUCLEOTIDE SEQUENCE [LARGE SCALE GENOMIC DNA]</scope>
    <source>
        <strain evidence="3">Tokyo 01</strain>
    </source>
</reference>
<dbReference type="RefSeq" id="WP_124327263.1">
    <property type="nucleotide sequence ID" value="NZ_BEXT01000001.1"/>
</dbReference>
<accession>A0A401FS31</accession>
<dbReference type="OrthoDB" id="5421427at2"/>
<keyword evidence="1" id="KW-1133">Transmembrane helix</keyword>
<dbReference type="AlphaFoldDB" id="A0A401FS31"/>
<proteinExistence type="predicted"/>
<gene>
    <name evidence="2" type="ORF">DENIS_0723</name>
</gene>
<keyword evidence="3" id="KW-1185">Reference proteome</keyword>
<protein>
    <submittedName>
        <fullName evidence="2">Uncharacterized protein</fullName>
    </submittedName>
</protein>
<sequence>MTENYEGSEFRSWVILCLIVAAILFKGAFAFFVVGDRGQPDWAYRPVRDVPASSPFAVYEKLPNPQHVKGRGGE</sequence>
<evidence type="ECO:0000256" key="1">
    <source>
        <dbReference type="SAM" id="Phobius"/>
    </source>
</evidence>